<reference evidence="2" key="3">
    <citation type="submission" date="2023-02" db="EMBL/GenBank/DDBJ databases">
        <authorList>
            <person name="Sun Q."/>
            <person name="Mori K."/>
        </authorList>
    </citation>
    <scope>NUCLEOTIDE SEQUENCE</scope>
    <source>
        <strain evidence="2">NBRC 105830</strain>
    </source>
</reference>
<proteinExistence type="predicted"/>
<keyword evidence="1" id="KW-0472">Membrane</keyword>
<keyword evidence="1" id="KW-0812">Transmembrane</keyword>
<keyword evidence="4" id="KW-1185">Reference proteome</keyword>
<feature type="transmembrane region" description="Helical" evidence="1">
    <location>
        <begin position="25"/>
        <end position="47"/>
    </location>
</feature>
<evidence type="ECO:0000313" key="2">
    <source>
        <dbReference type="EMBL" id="GMA18072.1"/>
    </source>
</evidence>
<organism evidence="2 4">
    <name type="scientific">Arsenicicoccus piscis</name>
    <dbReference type="NCBI Taxonomy" id="673954"/>
    <lineage>
        <taxon>Bacteria</taxon>
        <taxon>Bacillati</taxon>
        <taxon>Actinomycetota</taxon>
        <taxon>Actinomycetes</taxon>
        <taxon>Micrococcales</taxon>
        <taxon>Intrasporangiaceae</taxon>
        <taxon>Arsenicicoccus</taxon>
    </lineage>
</organism>
<keyword evidence="1" id="KW-1133">Transmembrane helix</keyword>
<gene>
    <name evidence="2" type="ORF">GCM10025862_00930</name>
    <name evidence="3" type="ORF">GCM10025862_39620</name>
</gene>
<evidence type="ECO:0008006" key="5">
    <source>
        <dbReference type="Google" id="ProtNLM"/>
    </source>
</evidence>
<feature type="transmembrane region" description="Helical" evidence="1">
    <location>
        <begin position="59"/>
        <end position="81"/>
    </location>
</feature>
<dbReference type="EMBL" id="BSUJ01000001">
    <property type="protein sequence ID" value="GMA21941.1"/>
    <property type="molecule type" value="Genomic_DNA"/>
</dbReference>
<evidence type="ECO:0000313" key="4">
    <source>
        <dbReference type="Proteomes" id="UP001157109"/>
    </source>
</evidence>
<reference evidence="4" key="2">
    <citation type="journal article" date="2019" name="Int. J. Syst. Evol. Microbiol.">
        <title>The Global Catalogue of Microorganisms (GCM) 10K type strain sequencing project: providing services to taxonomists for standard genome sequencing and annotation.</title>
        <authorList>
            <consortium name="The Broad Institute Genomics Platform"/>
            <consortium name="The Broad Institute Genome Sequencing Center for Infectious Disease"/>
            <person name="Wu L."/>
            <person name="Ma J."/>
        </authorList>
    </citation>
    <scope>NUCLEOTIDE SEQUENCE [LARGE SCALE GENOMIC DNA]</scope>
    <source>
        <strain evidence="4">NBRC 105830</strain>
    </source>
</reference>
<protein>
    <recommendedName>
        <fullName evidence="5">DUF485 domain-containing protein</fullName>
    </recommendedName>
</protein>
<accession>A0ABQ6HHX6</accession>
<name>A0ABQ6HHX6_9MICO</name>
<dbReference type="Proteomes" id="UP001157109">
    <property type="component" value="Unassembled WGS sequence"/>
</dbReference>
<sequence>MREIEQGSGLGEVYVHELVSAQRRLLAQVLLAMALFPGSVPLLLWALPGLRELHLAGFAATWIIVGGLTYPMIVGACVYFVRASERLEAQLGREVDERQPLEEGR</sequence>
<comment type="caution">
    <text evidence="2">The sequence shown here is derived from an EMBL/GenBank/DDBJ whole genome shotgun (WGS) entry which is preliminary data.</text>
</comment>
<reference evidence="2" key="1">
    <citation type="journal article" date="2014" name="Int. J. Syst. Evol. Microbiol.">
        <title>Complete genome of a new Firmicutes species belonging to the dominant human colonic microbiota ('Ruminococcus bicirculans') reveals two chromosomes and a selective capacity to utilize plant glucans.</title>
        <authorList>
            <consortium name="NISC Comparative Sequencing Program"/>
            <person name="Wegmann U."/>
            <person name="Louis P."/>
            <person name="Goesmann A."/>
            <person name="Henrissat B."/>
            <person name="Duncan S.H."/>
            <person name="Flint H.J."/>
        </authorList>
    </citation>
    <scope>NUCLEOTIDE SEQUENCE</scope>
    <source>
        <strain evidence="2">NBRC 105830</strain>
    </source>
</reference>
<evidence type="ECO:0000256" key="1">
    <source>
        <dbReference type="SAM" id="Phobius"/>
    </source>
</evidence>
<evidence type="ECO:0000313" key="3">
    <source>
        <dbReference type="EMBL" id="GMA21941.1"/>
    </source>
</evidence>
<dbReference type="EMBL" id="BSUJ01000001">
    <property type="protein sequence ID" value="GMA18072.1"/>
    <property type="molecule type" value="Genomic_DNA"/>
</dbReference>